<keyword evidence="1" id="KW-0812">Transmembrane</keyword>
<gene>
    <name evidence="2" type="ORF">RED13_000513</name>
</gene>
<feature type="transmembrane region" description="Helical" evidence="1">
    <location>
        <begin position="501"/>
        <end position="518"/>
    </location>
</feature>
<evidence type="ECO:0000256" key="1">
    <source>
        <dbReference type="SAM" id="Phobius"/>
    </source>
</evidence>
<dbReference type="RefSeq" id="WP_320330404.1">
    <property type="nucleotide sequence ID" value="NZ_JAVRDO010000002.1"/>
</dbReference>
<comment type="caution">
    <text evidence="2">The sequence shown here is derived from an EMBL/GenBank/DDBJ whole genome shotgun (WGS) entry which is preliminary data.</text>
</comment>
<evidence type="ECO:0000313" key="2">
    <source>
        <dbReference type="EMBL" id="MDX9686132.1"/>
    </source>
</evidence>
<protein>
    <submittedName>
        <fullName evidence="2">Uncharacterized protein</fullName>
    </submittedName>
</protein>
<keyword evidence="1" id="KW-1133">Transmembrane helix</keyword>
<reference evidence="3" key="1">
    <citation type="submission" date="2023-07" db="EMBL/GenBank/DDBJ databases">
        <authorList>
            <person name="de Witt J."/>
        </authorList>
    </citation>
    <scope>NUCLEOTIDE SEQUENCE [LARGE SCALE GENOMIC DNA]</scope>
    <source>
        <strain evidence="3">FZJ</strain>
    </source>
</reference>
<keyword evidence="1" id="KW-0472">Membrane</keyword>
<proteinExistence type="predicted"/>
<evidence type="ECO:0000313" key="3">
    <source>
        <dbReference type="Proteomes" id="UP001281217"/>
    </source>
</evidence>
<dbReference type="EMBL" id="JAVRDO010000002">
    <property type="protein sequence ID" value="MDX9686132.1"/>
    <property type="molecule type" value="Genomic_DNA"/>
</dbReference>
<accession>A0ABU5BUA4</accession>
<organism evidence="2 3">
    <name type="scientific">Halopseudomonas formosensis</name>
    <dbReference type="NCBI Taxonomy" id="1002526"/>
    <lineage>
        <taxon>Bacteria</taxon>
        <taxon>Pseudomonadati</taxon>
        <taxon>Pseudomonadota</taxon>
        <taxon>Gammaproteobacteria</taxon>
        <taxon>Pseudomonadales</taxon>
        <taxon>Pseudomonadaceae</taxon>
        <taxon>Halopseudomonas</taxon>
    </lineage>
</organism>
<keyword evidence="3" id="KW-1185">Reference proteome</keyword>
<dbReference type="Proteomes" id="UP001281217">
    <property type="component" value="Unassembled WGS sequence"/>
</dbReference>
<name>A0ABU5BUA4_9GAMM</name>
<sequence>MSATEVRSFTIPVQPAPVAAPSGDTLLWTAAQRDGEGALIPTVFASPSGSLVLAGHDPGCLRKRAQQLNPDVELETMQASLEDLAQIVAYVHGQLLWVDGELRILLPAELCYLLRNSGLLSDPHGSPAIYSGEVVPLADEAGDRSQLTGRLQRWDCPQGTLVTAENSDLSSRSPVIWVYDDELDWSPIALPDGARPRSELCTNGQQLFTRILVDAKPPASAQAGPYIRSPLVPASLLGYFNRLYAEVEQLIPPADQLQLKLTTATEAGETDTRLADCLLLDIVWPAGEGHLNCITSAWYLPSELQRCHELPSETGTHPMPQALRGRLVRHVSWALFHQSQRFEACHSKLMHSLPGFNRLKLSNSDDVFYPDSHDNRFPFLARANIASRELAVLIHGRIRSNFVCQPLDEMELPASEVPPQIPRWQDLVCPEEQTILLWQYDLVLLPATMVDFPPRWYQGVRLQERYLVYLLRREMLEREADDELIRKYSEEQAWSPVAGRAVWAAVIAALLVLAVMLLDH</sequence>